<feature type="region of interest" description="Disordered" evidence="1">
    <location>
        <begin position="1"/>
        <end position="42"/>
    </location>
</feature>
<sequence>MKLLELEEEDTRSFMTGHRRLQPSDLQEGPGEHDTALHHPHSARSERLKCWPLCRVFASHTE</sequence>
<dbReference type="EMBL" id="KB111136">
    <property type="protein sequence ID" value="ELK26483.1"/>
    <property type="molecule type" value="Genomic_DNA"/>
</dbReference>
<evidence type="ECO:0000256" key="1">
    <source>
        <dbReference type="SAM" id="MobiDB-lite"/>
    </source>
</evidence>
<reference evidence="3" key="1">
    <citation type="journal article" date="2013" name="Science">
        <title>Comparative analysis of bat genomes provides insight into the evolution of flight and immunity.</title>
        <authorList>
            <person name="Zhang G."/>
            <person name="Cowled C."/>
            <person name="Shi Z."/>
            <person name="Huang Z."/>
            <person name="Bishop-Lilly K.A."/>
            <person name="Fang X."/>
            <person name="Wynne J.W."/>
            <person name="Xiong Z."/>
            <person name="Baker M.L."/>
            <person name="Zhao W."/>
            <person name="Tachedjian M."/>
            <person name="Zhu Y."/>
            <person name="Zhou P."/>
            <person name="Jiang X."/>
            <person name="Ng J."/>
            <person name="Yang L."/>
            <person name="Wu L."/>
            <person name="Xiao J."/>
            <person name="Feng Y."/>
            <person name="Chen Y."/>
            <person name="Sun X."/>
            <person name="Zhang Y."/>
            <person name="Marsh G.A."/>
            <person name="Crameri G."/>
            <person name="Broder C.C."/>
            <person name="Frey K.G."/>
            <person name="Wang L.F."/>
            <person name="Wang J."/>
        </authorList>
    </citation>
    <scope>NUCLEOTIDE SEQUENCE [LARGE SCALE GENOMIC DNA]</scope>
</reference>
<protein>
    <submittedName>
        <fullName evidence="2">Uncharacterized protein</fullName>
    </submittedName>
</protein>
<evidence type="ECO:0000313" key="3">
    <source>
        <dbReference type="Proteomes" id="UP000010556"/>
    </source>
</evidence>
<feature type="compositionally biased region" description="Basic and acidic residues" evidence="1">
    <location>
        <begin position="30"/>
        <end position="42"/>
    </location>
</feature>
<name>L5LLX6_MYODS</name>
<gene>
    <name evidence="2" type="ORF">MDA_GLEAN10007643</name>
</gene>
<dbReference type="AlphaFoldDB" id="L5LLX6"/>
<evidence type="ECO:0000313" key="2">
    <source>
        <dbReference type="EMBL" id="ELK26483.1"/>
    </source>
</evidence>
<keyword evidence="3" id="KW-1185">Reference proteome</keyword>
<proteinExistence type="predicted"/>
<accession>L5LLX6</accession>
<dbReference type="Proteomes" id="UP000010556">
    <property type="component" value="Unassembled WGS sequence"/>
</dbReference>
<organism evidence="2 3">
    <name type="scientific">Myotis davidii</name>
    <name type="common">David's myotis</name>
    <dbReference type="NCBI Taxonomy" id="225400"/>
    <lineage>
        <taxon>Eukaryota</taxon>
        <taxon>Metazoa</taxon>
        <taxon>Chordata</taxon>
        <taxon>Craniata</taxon>
        <taxon>Vertebrata</taxon>
        <taxon>Euteleostomi</taxon>
        <taxon>Mammalia</taxon>
        <taxon>Eutheria</taxon>
        <taxon>Laurasiatheria</taxon>
        <taxon>Chiroptera</taxon>
        <taxon>Yangochiroptera</taxon>
        <taxon>Vespertilionidae</taxon>
        <taxon>Myotis</taxon>
    </lineage>
</organism>
<feature type="compositionally biased region" description="Acidic residues" evidence="1">
    <location>
        <begin position="1"/>
        <end position="10"/>
    </location>
</feature>